<keyword evidence="3" id="KW-1185">Reference proteome</keyword>
<dbReference type="EMBL" id="SORI01000008">
    <property type="protein sequence ID" value="TDY60498.1"/>
    <property type="molecule type" value="Genomic_DNA"/>
</dbReference>
<feature type="domain" description="YlxR" evidence="1">
    <location>
        <begin position="7"/>
        <end position="79"/>
    </location>
</feature>
<reference evidence="2 3" key="1">
    <citation type="submission" date="2019-03" db="EMBL/GenBank/DDBJ databases">
        <title>Genomic Encyclopedia of Type Strains, Phase IV (KMG-IV): sequencing the most valuable type-strain genomes for metagenomic binning, comparative biology and taxonomic classification.</title>
        <authorList>
            <person name="Goeker M."/>
        </authorList>
    </citation>
    <scope>NUCLEOTIDE SEQUENCE [LARGE SCALE GENOMIC DNA]</scope>
    <source>
        <strain evidence="2 3">DSM 25964</strain>
    </source>
</reference>
<dbReference type="PANTHER" id="PTHR34215:SF1">
    <property type="entry name" value="YLXR DOMAIN-CONTAINING PROTEIN"/>
    <property type="match status" value="1"/>
</dbReference>
<gene>
    <name evidence="2" type="ORF">C8D99_10847</name>
</gene>
<dbReference type="NCBIfam" id="NF047356">
    <property type="entry name" value="RNA_bind_RnpM"/>
    <property type="match status" value="1"/>
</dbReference>
<dbReference type="InterPro" id="IPR035931">
    <property type="entry name" value="YlxR-like_sf"/>
</dbReference>
<protein>
    <recommendedName>
        <fullName evidence="1">YlxR domain-containing protein</fullName>
    </recommendedName>
</protein>
<evidence type="ECO:0000313" key="3">
    <source>
        <dbReference type="Proteomes" id="UP000295066"/>
    </source>
</evidence>
<dbReference type="AlphaFoldDB" id="A0A4R8M6N9"/>
<name>A0A4R8M6N9_9BACT</name>
<dbReference type="PANTHER" id="PTHR34215">
    <property type="entry name" value="BLL0784 PROTEIN"/>
    <property type="match status" value="1"/>
</dbReference>
<dbReference type="InterPro" id="IPR007393">
    <property type="entry name" value="YlxR_dom"/>
</dbReference>
<dbReference type="Pfam" id="PF04296">
    <property type="entry name" value="YlxR"/>
    <property type="match status" value="1"/>
</dbReference>
<dbReference type="OrthoDB" id="9813251at2"/>
<comment type="caution">
    <text evidence="2">The sequence shown here is derived from an EMBL/GenBank/DDBJ whole genome shotgun (WGS) entry which is preliminary data.</text>
</comment>
<dbReference type="InterPro" id="IPR037465">
    <property type="entry name" value="YlxR"/>
</dbReference>
<dbReference type="CDD" id="cd00279">
    <property type="entry name" value="YlxR"/>
    <property type="match status" value="1"/>
</dbReference>
<proteinExistence type="predicted"/>
<dbReference type="SUPFAM" id="SSF64376">
    <property type="entry name" value="YlxR-like"/>
    <property type="match status" value="1"/>
</dbReference>
<dbReference type="Gene3D" id="3.30.1230.10">
    <property type="entry name" value="YlxR-like"/>
    <property type="match status" value="1"/>
</dbReference>
<dbReference type="Proteomes" id="UP000295066">
    <property type="component" value="Unassembled WGS sequence"/>
</dbReference>
<evidence type="ECO:0000313" key="2">
    <source>
        <dbReference type="EMBL" id="TDY60498.1"/>
    </source>
</evidence>
<organism evidence="2 3">
    <name type="scientific">Aminivibrio pyruvatiphilus</name>
    <dbReference type="NCBI Taxonomy" id="1005740"/>
    <lineage>
        <taxon>Bacteria</taxon>
        <taxon>Thermotogati</taxon>
        <taxon>Synergistota</taxon>
        <taxon>Synergistia</taxon>
        <taxon>Synergistales</taxon>
        <taxon>Aminobacteriaceae</taxon>
        <taxon>Aminivibrio</taxon>
    </lineage>
</organism>
<dbReference type="RefSeq" id="WP_133957525.1">
    <property type="nucleotide sequence ID" value="NZ_SORI01000008.1"/>
</dbReference>
<evidence type="ECO:0000259" key="1">
    <source>
        <dbReference type="Pfam" id="PF04296"/>
    </source>
</evidence>
<accession>A0A4R8M6N9</accession>
<sequence length="94" mass="10279">MMRRRPRTCVGCREESPKREMLRIARNAAGEVSVDPSGRLPGRGAYVCLKEECILSARKRDALSKALRVKVDAGVYDTLLGMAAEAEGGEEKGQ</sequence>